<proteinExistence type="predicted"/>
<organism evidence="3 4">
    <name type="scientific">Mycena venus</name>
    <dbReference type="NCBI Taxonomy" id="2733690"/>
    <lineage>
        <taxon>Eukaryota</taxon>
        <taxon>Fungi</taxon>
        <taxon>Dikarya</taxon>
        <taxon>Basidiomycota</taxon>
        <taxon>Agaricomycotina</taxon>
        <taxon>Agaricomycetes</taxon>
        <taxon>Agaricomycetidae</taxon>
        <taxon>Agaricales</taxon>
        <taxon>Marasmiineae</taxon>
        <taxon>Mycenaceae</taxon>
        <taxon>Mycena</taxon>
    </lineage>
</organism>
<protein>
    <submittedName>
        <fullName evidence="3">Uncharacterized protein</fullName>
    </submittedName>
</protein>
<feature type="coiled-coil region" evidence="1">
    <location>
        <begin position="21"/>
        <end position="48"/>
    </location>
</feature>
<name>A0A8H6X252_9AGAR</name>
<reference evidence="3" key="1">
    <citation type="submission" date="2020-05" db="EMBL/GenBank/DDBJ databases">
        <title>Mycena genomes resolve the evolution of fungal bioluminescence.</title>
        <authorList>
            <person name="Tsai I.J."/>
        </authorList>
    </citation>
    <scope>NUCLEOTIDE SEQUENCE</scope>
    <source>
        <strain evidence="3">CCC161011</strain>
    </source>
</reference>
<sequence>MTSHLSSPLTPELAHTNGGLEKTLRLRLAELEAEYADVKRRLYDLRAELDVEQESEPNTQDSDTTDEQGMSALWVAQTALIEMRQRYEEQRAGRREAEKKCSYLDSVVKQMEAASRVMTTSLQELAAESESQAGEVDAAVAISLELRKELGLMQAKFEESSDNLEIAAAEISALKIALEKMDTDMRKKLVHYKAKFEALQDEVQTVRGALEMVFDDAEETKMTKSDLELNQADRRLAHEELTNINAIAEQLHKKLKTQSAAVSRMEKSNARLQRKHEELKHTCRELIALVEGLEAAGDPVDDVDALTRLHQKYKQIKAEQEELRAKLGKVERKNSRLKTTLEAVRAARCKTEDGDEG</sequence>
<dbReference type="EMBL" id="JACAZI010000031">
    <property type="protein sequence ID" value="KAF7332841.1"/>
    <property type="molecule type" value="Genomic_DNA"/>
</dbReference>
<feature type="region of interest" description="Disordered" evidence="2">
    <location>
        <begin position="49"/>
        <end position="68"/>
    </location>
</feature>
<dbReference type="AlphaFoldDB" id="A0A8H6X252"/>
<evidence type="ECO:0000256" key="2">
    <source>
        <dbReference type="SAM" id="MobiDB-lite"/>
    </source>
</evidence>
<accession>A0A8H6X252</accession>
<evidence type="ECO:0000313" key="4">
    <source>
        <dbReference type="Proteomes" id="UP000620124"/>
    </source>
</evidence>
<gene>
    <name evidence="3" type="ORF">MVEN_02389000</name>
</gene>
<feature type="coiled-coil region" evidence="1">
    <location>
        <begin position="238"/>
        <end position="340"/>
    </location>
</feature>
<evidence type="ECO:0000256" key="1">
    <source>
        <dbReference type="SAM" id="Coils"/>
    </source>
</evidence>
<evidence type="ECO:0000313" key="3">
    <source>
        <dbReference type="EMBL" id="KAF7332841.1"/>
    </source>
</evidence>
<keyword evidence="4" id="KW-1185">Reference proteome</keyword>
<comment type="caution">
    <text evidence="3">The sequence shown here is derived from an EMBL/GenBank/DDBJ whole genome shotgun (WGS) entry which is preliminary data.</text>
</comment>
<dbReference type="Proteomes" id="UP000620124">
    <property type="component" value="Unassembled WGS sequence"/>
</dbReference>
<keyword evidence="1" id="KW-0175">Coiled coil</keyword>
<dbReference type="OrthoDB" id="3061562at2759"/>